<evidence type="ECO:0000313" key="2">
    <source>
        <dbReference type="Proteomes" id="UP000321034"/>
    </source>
</evidence>
<sequence length="107" mass="11943">MADLTVIDDSLVVRIEGAERILSQERELRIPLAHIVGVVRDPDPFFRVEGVRASPGTHLDDDERSFWAVDDHAKAIVVILRDNEFEKLVVDVDDPDAAVRLIASSLD</sequence>
<accession>A0A5C8HWR9</accession>
<gene>
    <name evidence="1" type="ORF">FVP77_11635</name>
</gene>
<evidence type="ECO:0000313" key="1">
    <source>
        <dbReference type="EMBL" id="TXK09565.1"/>
    </source>
</evidence>
<dbReference type="EMBL" id="VRSV01000002">
    <property type="protein sequence ID" value="TXK09565.1"/>
    <property type="molecule type" value="Genomic_DNA"/>
</dbReference>
<name>A0A5C8HWR9_9MICO</name>
<dbReference type="AlphaFoldDB" id="A0A5C8HWR9"/>
<proteinExistence type="predicted"/>
<reference evidence="1 2" key="1">
    <citation type="submission" date="2019-08" db="EMBL/GenBank/DDBJ databases">
        <authorList>
            <person name="Dong K."/>
        </authorList>
    </citation>
    <scope>NUCLEOTIDE SEQUENCE [LARGE SCALE GENOMIC DNA]</scope>
    <source>
        <strain evidence="1 2">JCM14558</strain>
    </source>
</reference>
<dbReference type="Proteomes" id="UP000321034">
    <property type="component" value="Unassembled WGS sequence"/>
</dbReference>
<protein>
    <submittedName>
        <fullName evidence="1">Uncharacterized protein</fullName>
    </submittedName>
</protein>
<dbReference type="RefSeq" id="WP_147894776.1">
    <property type="nucleotide sequence ID" value="NZ_BAAANR010000001.1"/>
</dbReference>
<keyword evidence="2" id="KW-1185">Reference proteome</keyword>
<organism evidence="1 2">
    <name type="scientific">Microbacterium hatanonis</name>
    <dbReference type="NCBI Taxonomy" id="404366"/>
    <lineage>
        <taxon>Bacteria</taxon>
        <taxon>Bacillati</taxon>
        <taxon>Actinomycetota</taxon>
        <taxon>Actinomycetes</taxon>
        <taxon>Micrococcales</taxon>
        <taxon>Microbacteriaceae</taxon>
        <taxon>Microbacterium</taxon>
    </lineage>
</organism>
<comment type="caution">
    <text evidence="1">The sequence shown here is derived from an EMBL/GenBank/DDBJ whole genome shotgun (WGS) entry which is preliminary data.</text>
</comment>
<dbReference type="OrthoDB" id="530515at2"/>